<dbReference type="AlphaFoldDB" id="A0A1L9VEU9"/>
<feature type="transmembrane region" description="Helical" evidence="1">
    <location>
        <begin position="45"/>
        <end position="67"/>
    </location>
</feature>
<keyword evidence="1" id="KW-0472">Membrane</keyword>
<accession>A0A1L9VEU9</accession>
<evidence type="ECO:0000313" key="3">
    <source>
        <dbReference type="Proteomes" id="UP000184300"/>
    </source>
</evidence>
<dbReference type="GeneID" id="34464305"/>
<proteinExistence type="predicted"/>
<reference evidence="3" key="1">
    <citation type="journal article" date="2017" name="Genome Biol.">
        <title>Comparative genomics reveals high biological diversity and specific adaptations in the industrially and medically important fungal genus Aspergillus.</title>
        <authorList>
            <person name="de Vries R.P."/>
            <person name="Riley R."/>
            <person name="Wiebenga A."/>
            <person name="Aguilar-Osorio G."/>
            <person name="Amillis S."/>
            <person name="Uchima C.A."/>
            <person name="Anderluh G."/>
            <person name="Asadollahi M."/>
            <person name="Askin M."/>
            <person name="Barry K."/>
            <person name="Battaglia E."/>
            <person name="Bayram O."/>
            <person name="Benocci T."/>
            <person name="Braus-Stromeyer S.A."/>
            <person name="Caldana C."/>
            <person name="Canovas D."/>
            <person name="Cerqueira G.C."/>
            <person name="Chen F."/>
            <person name="Chen W."/>
            <person name="Choi C."/>
            <person name="Clum A."/>
            <person name="Dos Santos R.A."/>
            <person name="Damasio A.R."/>
            <person name="Diallinas G."/>
            <person name="Emri T."/>
            <person name="Fekete E."/>
            <person name="Flipphi M."/>
            <person name="Freyberg S."/>
            <person name="Gallo A."/>
            <person name="Gournas C."/>
            <person name="Habgood R."/>
            <person name="Hainaut M."/>
            <person name="Harispe M.L."/>
            <person name="Henrissat B."/>
            <person name="Hilden K.S."/>
            <person name="Hope R."/>
            <person name="Hossain A."/>
            <person name="Karabika E."/>
            <person name="Karaffa L."/>
            <person name="Karanyi Z."/>
            <person name="Krasevec N."/>
            <person name="Kuo A."/>
            <person name="Kusch H."/>
            <person name="LaButti K."/>
            <person name="Lagendijk E.L."/>
            <person name="Lapidus A."/>
            <person name="Levasseur A."/>
            <person name="Lindquist E."/>
            <person name="Lipzen A."/>
            <person name="Logrieco A.F."/>
            <person name="MacCabe A."/>
            <person name="Maekelae M.R."/>
            <person name="Malavazi I."/>
            <person name="Melin P."/>
            <person name="Meyer V."/>
            <person name="Mielnichuk N."/>
            <person name="Miskei M."/>
            <person name="Molnar A.P."/>
            <person name="Mule G."/>
            <person name="Ngan C.Y."/>
            <person name="Orejas M."/>
            <person name="Orosz E."/>
            <person name="Ouedraogo J.P."/>
            <person name="Overkamp K.M."/>
            <person name="Park H.-S."/>
            <person name="Perrone G."/>
            <person name="Piumi F."/>
            <person name="Punt P.J."/>
            <person name="Ram A.F."/>
            <person name="Ramon A."/>
            <person name="Rauscher S."/>
            <person name="Record E."/>
            <person name="Riano-Pachon D.M."/>
            <person name="Robert V."/>
            <person name="Roehrig J."/>
            <person name="Ruller R."/>
            <person name="Salamov A."/>
            <person name="Salih N.S."/>
            <person name="Samson R.A."/>
            <person name="Sandor E."/>
            <person name="Sanguinetti M."/>
            <person name="Schuetze T."/>
            <person name="Sepcic K."/>
            <person name="Shelest E."/>
            <person name="Sherlock G."/>
            <person name="Sophianopoulou V."/>
            <person name="Squina F.M."/>
            <person name="Sun H."/>
            <person name="Susca A."/>
            <person name="Todd R.B."/>
            <person name="Tsang A."/>
            <person name="Unkles S.E."/>
            <person name="van de Wiele N."/>
            <person name="van Rossen-Uffink D."/>
            <person name="Oliveira J.V."/>
            <person name="Vesth T.C."/>
            <person name="Visser J."/>
            <person name="Yu J.-H."/>
            <person name="Zhou M."/>
            <person name="Andersen M.R."/>
            <person name="Archer D.B."/>
            <person name="Baker S.E."/>
            <person name="Benoit I."/>
            <person name="Brakhage A.A."/>
            <person name="Braus G.H."/>
            <person name="Fischer R."/>
            <person name="Frisvad J.C."/>
            <person name="Goldman G.H."/>
            <person name="Houbraken J."/>
            <person name="Oakley B."/>
            <person name="Pocsi I."/>
            <person name="Scazzocchio C."/>
            <person name="Seiboth B."/>
            <person name="vanKuyk P.A."/>
            <person name="Wortman J."/>
            <person name="Dyer P.S."/>
            <person name="Grigoriev I.V."/>
        </authorList>
    </citation>
    <scope>NUCLEOTIDE SEQUENCE [LARGE SCALE GENOMIC DNA]</scope>
    <source>
        <strain evidence="3">CBS 516.65</strain>
    </source>
</reference>
<protein>
    <submittedName>
        <fullName evidence="2">Uncharacterized protein</fullName>
    </submittedName>
</protein>
<keyword evidence="3" id="KW-1185">Reference proteome</keyword>
<evidence type="ECO:0000313" key="2">
    <source>
        <dbReference type="EMBL" id="OJJ82415.1"/>
    </source>
</evidence>
<sequence length="103" mass="11560">MISVSHMVDKDLYYGASVHFLRDSFPCAANVWRENQPKIGHVELFSIKIIAIGAISSWLCATVLVGLKSCNGTPDEQINLFWVSSAMSGTYEVMVDIPRWPWL</sequence>
<dbReference type="EMBL" id="KV878902">
    <property type="protein sequence ID" value="OJJ82415.1"/>
    <property type="molecule type" value="Genomic_DNA"/>
</dbReference>
<gene>
    <name evidence="2" type="ORF">ASPGLDRAFT_537684</name>
</gene>
<evidence type="ECO:0000256" key="1">
    <source>
        <dbReference type="SAM" id="Phobius"/>
    </source>
</evidence>
<dbReference type="Proteomes" id="UP000184300">
    <property type="component" value="Unassembled WGS sequence"/>
</dbReference>
<name>A0A1L9VEU9_ASPGL</name>
<dbReference type="VEuPathDB" id="FungiDB:ASPGLDRAFT_537684"/>
<keyword evidence="1" id="KW-1133">Transmembrane helix</keyword>
<organism evidence="2 3">
    <name type="scientific">Aspergillus glaucus CBS 516.65</name>
    <dbReference type="NCBI Taxonomy" id="1160497"/>
    <lineage>
        <taxon>Eukaryota</taxon>
        <taxon>Fungi</taxon>
        <taxon>Dikarya</taxon>
        <taxon>Ascomycota</taxon>
        <taxon>Pezizomycotina</taxon>
        <taxon>Eurotiomycetes</taxon>
        <taxon>Eurotiomycetidae</taxon>
        <taxon>Eurotiales</taxon>
        <taxon>Aspergillaceae</taxon>
        <taxon>Aspergillus</taxon>
        <taxon>Aspergillus subgen. Aspergillus</taxon>
    </lineage>
</organism>
<dbReference type="RefSeq" id="XP_022399113.1">
    <property type="nucleotide sequence ID" value="XM_022548044.1"/>
</dbReference>
<keyword evidence="1" id="KW-0812">Transmembrane</keyword>